<gene>
    <name evidence="1" type="ORF">BDN72DRAFT_841726</name>
</gene>
<accession>A0ACD3ASI5</accession>
<organism evidence="1 2">
    <name type="scientific">Pluteus cervinus</name>
    <dbReference type="NCBI Taxonomy" id="181527"/>
    <lineage>
        <taxon>Eukaryota</taxon>
        <taxon>Fungi</taxon>
        <taxon>Dikarya</taxon>
        <taxon>Basidiomycota</taxon>
        <taxon>Agaricomycotina</taxon>
        <taxon>Agaricomycetes</taxon>
        <taxon>Agaricomycetidae</taxon>
        <taxon>Agaricales</taxon>
        <taxon>Pluteineae</taxon>
        <taxon>Pluteaceae</taxon>
        <taxon>Pluteus</taxon>
    </lineage>
</organism>
<sequence length="190" mass="21851">MSETSPSETSSGSGPVAPSTHSEDRDTSLSSSSDPIRQAEKRVYKAELALNDRKLDDIENAIEKDRNCGGHEEKNVSKHQEQPNDLMQIHERQMANLMADHAREREASQTRYDHLLADHAREREESQTRHDHLLADNARLREEYQTRYDHLLAESQTRYDHLLARFLPPRESTWGILPLLSAFLPINRTS</sequence>
<evidence type="ECO:0000313" key="2">
    <source>
        <dbReference type="Proteomes" id="UP000308600"/>
    </source>
</evidence>
<protein>
    <submittedName>
        <fullName evidence="1">Uncharacterized protein</fullName>
    </submittedName>
</protein>
<evidence type="ECO:0000313" key="1">
    <source>
        <dbReference type="EMBL" id="TFK68516.1"/>
    </source>
</evidence>
<keyword evidence="2" id="KW-1185">Reference proteome</keyword>
<dbReference type="EMBL" id="ML208350">
    <property type="protein sequence ID" value="TFK68516.1"/>
    <property type="molecule type" value="Genomic_DNA"/>
</dbReference>
<proteinExistence type="predicted"/>
<reference evidence="1 2" key="1">
    <citation type="journal article" date="2019" name="Nat. Ecol. Evol.">
        <title>Megaphylogeny resolves global patterns of mushroom evolution.</title>
        <authorList>
            <person name="Varga T."/>
            <person name="Krizsan K."/>
            <person name="Foldi C."/>
            <person name="Dima B."/>
            <person name="Sanchez-Garcia M."/>
            <person name="Sanchez-Ramirez S."/>
            <person name="Szollosi G.J."/>
            <person name="Szarkandi J.G."/>
            <person name="Papp V."/>
            <person name="Albert L."/>
            <person name="Andreopoulos W."/>
            <person name="Angelini C."/>
            <person name="Antonin V."/>
            <person name="Barry K.W."/>
            <person name="Bougher N.L."/>
            <person name="Buchanan P."/>
            <person name="Buyck B."/>
            <person name="Bense V."/>
            <person name="Catcheside P."/>
            <person name="Chovatia M."/>
            <person name="Cooper J."/>
            <person name="Damon W."/>
            <person name="Desjardin D."/>
            <person name="Finy P."/>
            <person name="Geml J."/>
            <person name="Haridas S."/>
            <person name="Hughes K."/>
            <person name="Justo A."/>
            <person name="Karasinski D."/>
            <person name="Kautmanova I."/>
            <person name="Kiss B."/>
            <person name="Kocsube S."/>
            <person name="Kotiranta H."/>
            <person name="LaButti K.M."/>
            <person name="Lechner B.E."/>
            <person name="Liimatainen K."/>
            <person name="Lipzen A."/>
            <person name="Lukacs Z."/>
            <person name="Mihaltcheva S."/>
            <person name="Morgado L.N."/>
            <person name="Niskanen T."/>
            <person name="Noordeloos M.E."/>
            <person name="Ohm R.A."/>
            <person name="Ortiz-Santana B."/>
            <person name="Ovrebo C."/>
            <person name="Racz N."/>
            <person name="Riley R."/>
            <person name="Savchenko A."/>
            <person name="Shiryaev A."/>
            <person name="Soop K."/>
            <person name="Spirin V."/>
            <person name="Szebenyi C."/>
            <person name="Tomsovsky M."/>
            <person name="Tulloss R.E."/>
            <person name="Uehling J."/>
            <person name="Grigoriev I.V."/>
            <person name="Vagvolgyi C."/>
            <person name="Papp T."/>
            <person name="Martin F.M."/>
            <person name="Miettinen O."/>
            <person name="Hibbett D.S."/>
            <person name="Nagy L.G."/>
        </authorList>
    </citation>
    <scope>NUCLEOTIDE SEQUENCE [LARGE SCALE GENOMIC DNA]</scope>
    <source>
        <strain evidence="1 2">NL-1719</strain>
    </source>
</reference>
<name>A0ACD3ASI5_9AGAR</name>
<dbReference type="Proteomes" id="UP000308600">
    <property type="component" value="Unassembled WGS sequence"/>
</dbReference>